<dbReference type="RefSeq" id="WP_186919165.1">
    <property type="nucleotide sequence ID" value="NZ_JACOPQ010000007.1"/>
</dbReference>
<dbReference type="SMART" id="SM01059">
    <property type="entry name" value="CAT"/>
    <property type="match status" value="1"/>
</dbReference>
<protein>
    <submittedName>
        <fullName evidence="1">Chloramphenicol acetyltransferase</fullName>
    </submittedName>
</protein>
<name>A0A8J6JNE6_9FIRM</name>
<dbReference type="EMBL" id="JACOPQ010000007">
    <property type="protein sequence ID" value="MBC5737340.1"/>
    <property type="molecule type" value="Genomic_DNA"/>
</dbReference>
<dbReference type="PANTHER" id="PTHR38474:SF1">
    <property type="entry name" value="SLR0299 PROTEIN"/>
    <property type="match status" value="1"/>
</dbReference>
<dbReference type="AlphaFoldDB" id="A0A8J6JNE6"/>
<dbReference type="Proteomes" id="UP000607645">
    <property type="component" value="Unassembled WGS sequence"/>
</dbReference>
<dbReference type="Pfam" id="PF00302">
    <property type="entry name" value="CAT"/>
    <property type="match status" value="1"/>
</dbReference>
<reference evidence="1" key="1">
    <citation type="submission" date="2020-08" db="EMBL/GenBank/DDBJ databases">
        <title>Genome public.</title>
        <authorList>
            <person name="Liu C."/>
            <person name="Sun Q."/>
        </authorList>
    </citation>
    <scope>NUCLEOTIDE SEQUENCE</scope>
    <source>
        <strain evidence="1">NSJ-52</strain>
    </source>
</reference>
<accession>A0A8J6JNE6</accession>
<dbReference type="GO" id="GO:0008811">
    <property type="term" value="F:chloramphenicol O-acetyltransferase activity"/>
    <property type="evidence" value="ECO:0007669"/>
    <property type="project" value="InterPro"/>
</dbReference>
<dbReference type="PANTHER" id="PTHR38474">
    <property type="entry name" value="SLR0299 PROTEIN"/>
    <property type="match status" value="1"/>
</dbReference>
<proteinExistence type="predicted"/>
<dbReference type="InterPro" id="IPR001707">
    <property type="entry name" value="Cmp_AcTrfase"/>
</dbReference>
<dbReference type="InterPro" id="IPR023213">
    <property type="entry name" value="CAT-like_dom_sf"/>
</dbReference>
<gene>
    <name evidence="1" type="ORF">H8S62_10025</name>
</gene>
<keyword evidence="2" id="KW-1185">Reference proteome</keyword>
<evidence type="ECO:0000313" key="2">
    <source>
        <dbReference type="Proteomes" id="UP000607645"/>
    </source>
</evidence>
<dbReference type="SUPFAM" id="SSF52777">
    <property type="entry name" value="CoA-dependent acyltransferases"/>
    <property type="match status" value="1"/>
</dbReference>
<dbReference type="Gene3D" id="3.30.559.10">
    <property type="entry name" value="Chloramphenicol acetyltransferase-like domain"/>
    <property type="match status" value="1"/>
</dbReference>
<comment type="caution">
    <text evidence="1">The sequence shown here is derived from an EMBL/GenBank/DDBJ whole genome shotgun (WGS) entry which is preliminary data.</text>
</comment>
<sequence>MQYIDKNTWPRRGHFDFFAPMSNPFYSLTVPVDVTALRQYTKSHSLSFYYSMVFAVTKAMERVEAFRYKCRADGQIVYHQRLVPSFTDLTPGSDLFHITTLEAGEDMADFCRRAREESRRQTEFITRGPWDEDELIYFTCLPWFPITSLTNERDMVPTDSVPRAAWGRYEEREGRTVLSLSLELNHRLLDGVHVGMLYEELNAFLRAL</sequence>
<evidence type="ECO:0000313" key="1">
    <source>
        <dbReference type="EMBL" id="MBC5737340.1"/>
    </source>
</evidence>
<organism evidence="1 2">
    <name type="scientific">Lawsonibacter faecis</name>
    <dbReference type="NCBI Taxonomy" id="2763052"/>
    <lineage>
        <taxon>Bacteria</taxon>
        <taxon>Bacillati</taxon>
        <taxon>Bacillota</taxon>
        <taxon>Clostridia</taxon>
        <taxon>Eubacteriales</taxon>
        <taxon>Oscillospiraceae</taxon>
        <taxon>Lawsonibacter</taxon>
    </lineage>
</organism>